<dbReference type="Proteomes" id="UP000759537">
    <property type="component" value="Unassembled WGS sequence"/>
</dbReference>
<organism evidence="1 2">
    <name type="scientific">Russula ochroleuca</name>
    <dbReference type="NCBI Taxonomy" id="152965"/>
    <lineage>
        <taxon>Eukaryota</taxon>
        <taxon>Fungi</taxon>
        <taxon>Dikarya</taxon>
        <taxon>Basidiomycota</taxon>
        <taxon>Agaricomycotina</taxon>
        <taxon>Agaricomycetes</taxon>
        <taxon>Russulales</taxon>
        <taxon>Russulaceae</taxon>
        <taxon>Russula</taxon>
    </lineage>
</organism>
<reference evidence="1" key="1">
    <citation type="submission" date="2019-10" db="EMBL/GenBank/DDBJ databases">
        <authorList>
            <consortium name="DOE Joint Genome Institute"/>
            <person name="Kuo A."/>
            <person name="Miyauchi S."/>
            <person name="Kiss E."/>
            <person name="Drula E."/>
            <person name="Kohler A."/>
            <person name="Sanchez-Garcia M."/>
            <person name="Andreopoulos B."/>
            <person name="Barry K.W."/>
            <person name="Bonito G."/>
            <person name="Buee M."/>
            <person name="Carver A."/>
            <person name="Chen C."/>
            <person name="Cichocki N."/>
            <person name="Clum A."/>
            <person name="Culley D."/>
            <person name="Crous P.W."/>
            <person name="Fauchery L."/>
            <person name="Girlanda M."/>
            <person name="Hayes R."/>
            <person name="Keri Z."/>
            <person name="LaButti K."/>
            <person name="Lipzen A."/>
            <person name="Lombard V."/>
            <person name="Magnuson J."/>
            <person name="Maillard F."/>
            <person name="Morin E."/>
            <person name="Murat C."/>
            <person name="Nolan M."/>
            <person name="Ohm R."/>
            <person name="Pangilinan J."/>
            <person name="Pereira M."/>
            <person name="Perotto S."/>
            <person name="Peter M."/>
            <person name="Riley R."/>
            <person name="Sitrit Y."/>
            <person name="Stielow B."/>
            <person name="Szollosi G."/>
            <person name="Zifcakova L."/>
            <person name="Stursova M."/>
            <person name="Spatafora J.W."/>
            <person name="Tedersoo L."/>
            <person name="Vaario L.-M."/>
            <person name="Yamada A."/>
            <person name="Yan M."/>
            <person name="Wang P."/>
            <person name="Xu J."/>
            <person name="Bruns T."/>
            <person name="Baldrian P."/>
            <person name="Vilgalys R."/>
            <person name="Henrissat B."/>
            <person name="Grigoriev I.V."/>
            <person name="Hibbett D."/>
            <person name="Nagy L.G."/>
            <person name="Martin F.M."/>
        </authorList>
    </citation>
    <scope>NUCLEOTIDE SEQUENCE</scope>
    <source>
        <strain evidence="1">Prilba</strain>
    </source>
</reference>
<sequence>MGIPGDIGMPATENLRLYLSQATLPLMKIPRNAPPLPPSGHRSHNIGLTTRPERHRRLESVRALTVDVETVVPEYSGKVVPDHPLEGGNVDPETGNAILIPCNPTFDISQPHMIPPTDLDRFATWLDYLPLQTTERALHLVHPQSRHWSFVAQGGDMDDAHFKCYTWELAPCVPSTSGRKTTAIVMAMPPWMLTPTDMQCFAACKEFPLFNETGRTRLNDDQRIWGKLYDICIAKESPYFVVTNYYGWVFGVFSKGWSVALVGEVQAYAGCTPTILEHLLYWISSSMNEPGTYRRPEVGNERVLPSEECPCVVYDVMAKNPRAALALYLLN</sequence>
<name>A0A9P5MU31_9AGAM</name>
<comment type="caution">
    <text evidence="1">The sequence shown here is derived from an EMBL/GenBank/DDBJ whole genome shotgun (WGS) entry which is preliminary data.</text>
</comment>
<dbReference type="OrthoDB" id="2579508at2759"/>
<evidence type="ECO:0000313" key="2">
    <source>
        <dbReference type="Proteomes" id="UP000759537"/>
    </source>
</evidence>
<evidence type="ECO:0000313" key="1">
    <source>
        <dbReference type="EMBL" id="KAF8478702.1"/>
    </source>
</evidence>
<reference evidence="1" key="2">
    <citation type="journal article" date="2020" name="Nat. Commun.">
        <title>Large-scale genome sequencing of mycorrhizal fungi provides insights into the early evolution of symbiotic traits.</title>
        <authorList>
            <person name="Miyauchi S."/>
            <person name="Kiss E."/>
            <person name="Kuo A."/>
            <person name="Drula E."/>
            <person name="Kohler A."/>
            <person name="Sanchez-Garcia M."/>
            <person name="Morin E."/>
            <person name="Andreopoulos B."/>
            <person name="Barry K.W."/>
            <person name="Bonito G."/>
            <person name="Buee M."/>
            <person name="Carver A."/>
            <person name="Chen C."/>
            <person name="Cichocki N."/>
            <person name="Clum A."/>
            <person name="Culley D."/>
            <person name="Crous P.W."/>
            <person name="Fauchery L."/>
            <person name="Girlanda M."/>
            <person name="Hayes R.D."/>
            <person name="Keri Z."/>
            <person name="LaButti K."/>
            <person name="Lipzen A."/>
            <person name="Lombard V."/>
            <person name="Magnuson J."/>
            <person name="Maillard F."/>
            <person name="Murat C."/>
            <person name="Nolan M."/>
            <person name="Ohm R.A."/>
            <person name="Pangilinan J."/>
            <person name="Pereira M.F."/>
            <person name="Perotto S."/>
            <person name="Peter M."/>
            <person name="Pfister S."/>
            <person name="Riley R."/>
            <person name="Sitrit Y."/>
            <person name="Stielow J.B."/>
            <person name="Szollosi G."/>
            <person name="Zifcakova L."/>
            <person name="Stursova M."/>
            <person name="Spatafora J.W."/>
            <person name="Tedersoo L."/>
            <person name="Vaario L.M."/>
            <person name="Yamada A."/>
            <person name="Yan M."/>
            <person name="Wang P."/>
            <person name="Xu J."/>
            <person name="Bruns T."/>
            <person name="Baldrian P."/>
            <person name="Vilgalys R."/>
            <person name="Dunand C."/>
            <person name="Henrissat B."/>
            <person name="Grigoriev I.V."/>
            <person name="Hibbett D."/>
            <person name="Nagy L.G."/>
            <person name="Martin F.M."/>
        </authorList>
    </citation>
    <scope>NUCLEOTIDE SEQUENCE</scope>
    <source>
        <strain evidence="1">Prilba</strain>
    </source>
</reference>
<protein>
    <submittedName>
        <fullName evidence="1">Uncharacterized protein</fullName>
    </submittedName>
</protein>
<dbReference type="EMBL" id="WHVB01000011">
    <property type="protein sequence ID" value="KAF8478702.1"/>
    <property type="molecule type" value="Genomic_DNA"/>
</dbReference>
<dbReference type="AlphaFoldDB" id="A0A9P5MU31"/>
<keyword evidence="2" id="KW-1185">Reference proteome</keyword>
<gene>
    <name evidence="1" type="ORF">DFH94DRAFT_751622</name>
</gene>
<accession>A0A9P5MU31</accession>
<proteinExistence type="predicted"/>